<gene>
    <name evidence="3" type="ORF">SAMN05428998_13311</name>
</gene>
<evidence type="ECO:0000256" key="1">
    <source>
        <dbReference type="SAM" id="MobiDB-lite"/>
    </source>
</evidence>
<name>A0A1Y6CMI2_9PROT</name>
<dbReference type="SUPFAM" id="SSF52402">
    <property type="entry name" value="Adenine nucleotide alpha hydrolases-like"/>
    <property type="match status" value="1"/>
</dbReference>
<sequence length="184" mass="19392">MNDPDQPASELPPSDRQADAVGAEAAAASAPSQRIFLVIVDESPEMGVALRFACRRARHSGGRVALLYVIEPSEFQNWLGVGKLISDEARQAAEQVLQRQAARASELTGSVPILYLREGGKRDELLGLIEEEPSISVLVLGANVGQGGPGPLVSALTGKFVGRLRVPVTIVPGSLSDEDVDALS</sequence>
<dbReference type="Gene3D" id="3.40.50.12370">
    <property type="match status" value="1"/>
</dbReference>
<evidence type="ECO:0000313" key="4">
    <source>
        <dbReference type="Proteomes" id="UP000192917"/>
    </source>
</evidence>
<evidence type="ECO:0000313" key="3">
    <source>
        <dbReference type="EMBL" id="SMF74249.1"/>
    </source>
</evidence>
<dbReference type="AlphaFoldDB" id="A0A1Y6CMI2"/>
<dbReference type="CDD" id="cd00293">
    <property type="entry name" value="USP-like"/>
    <property type="match status" value="1"/>
</dbReference>
<feature type="region of interest" description="Disordered" evidence="1">
    <location>
        <begin position="1"/>
        <end position="24"/>
    </location>
</feature>
<feature type="domain" description="UspA" evidence="2">
    <location>
        <begin position="35"/>
        <end position="172"/>
    </location>
</feature>
<keyword evidence="4" id="KW-1185">Reference proteome</keyword>
<protein>
    <submittedName>
        <fullName evidence="3">Nucleotide-binding universal stress protein, UspA family</fullName>
    </submittedName>
</protein>
<dbReference type="EMBL" id="FWZX01000033">
    <property type="protein sequence ID" value="SMF74249.1"/>
    <property type="molecule type" value="Genomic_DNA"/>
</dbReference>
<reference evidence="3 4" key="1">
    <citation type="submission" date="2017-04" db="EMBL/GenBank/DDBJ databases">
        <authorList>
            <person name="Afonso C.L."/>
            <person name="Miller P.J."/>
            <person name="Scott M.A."/>
            <person name="Spackman E."/>
            <person name="Goraichik I."/>
            <person name="Dimitrov K.M."/>
            <person name="Suarez D.L."/>
            <person name="Swayne D.E."/>
        </authorList>
    </citation>
    <scope>NUCLEOTIDE SEQUENCE [LARGE SCALE GENOMIC DNA]</scope>
    <source>
        <strain evidence="3 4">USBA 355</strain>
    </source>
</reference>
<evidence type="ECO:0000259" key="2">
    <source>
        <dbReference type="Pfam" id="PF00582"/>
    </source>
</evidence>
<organism evidence="3 4">
    <name type="scientific">Tistlia consotensis USBA 355</name>
    <dbReference type="NCBI Taxonomy" id="560819"/>
    <lineage>
        <taxon>Bacteria</taxon>
        <taxon>Pseudomonadati</taxon>
        <taxon>Pseudomonadota</taxon>
        <taxon>Alphaproteobacteria</taxon>
        <taxon>Rhodospirillales</taxon>
        <taxon>Rhodovibrionaceae</taxon>
        <taxon>Tistlia</taxon>
    </lineage>
</organism>
<proteinExistence type="predicted"/>
<accession>A0A1Y6CMI2</accession>
<dbReference type="RefSeq" id="WP_085125791.1">
    <property type="nucleotide sequence ID" value="NZ_FWZX01000033.1"/>
</dbReference>
<dbReference type="InterPro" id="IPR006016">
    <property type="entry name" value="UspA"/>
</dbReference>
<dbReference type="STRING" id="560819.SAMN05428998_13311"/>
<dbReference type="Pfam" id="PF00582">
    <property type="entry name" value="Usp"/>
    <property type="match status" value="1"/>
</dbReference>
<dbReference type="Proteomes" id="UP000192917">
    <property type="component" value="Unassembled WGS sequence"/>
</dbReference>